<evidence type="ECO:0000313" key="2">
    <source>
        <dbReference type="EMBL" id="CEK79960.1"/>
    </source>
</evidence>
<sequence>LQDKCRESLALDRKLKYFPQAKVAENLSRRNHAVTRVREEFSESLKSVSADNESYENADPSVCSSLKKDDDDDAETVQDKETDAKSGRSHLTEDYQVYGHRSTNTSLLPQKKKKKVVHPILANQTGHLSASQIWSALWSSSLDKLVQADQRYPQDLKETFGSHVRQGLKKFRSPVFRSFTQTEDVPDLNHLIDQSKLHDVRLLHHKTQLMYRSSLTNQNRSRIILFNNPLPYVSDEDDVINKFLPQHQKDTDSVCTQESYLQCIKDRMDNPQVRDKKEENVARHQDRVIEPVLALSSDVSQDLENIYHSTAACHKSRRKPKYHFLTEEETKTEGAFLARLSLKKSGKHTDLLPVMHGQVKTLRSLPAMSVKSVPDISSNKQSLEDSSHKKTREEQEKNKILQASHLKSAWQPLSLNALSEYKEQIMAGHGEFQQGRPCMWTLVQ</sequence>
<dbReference type="EMBL" id="HACG01033095">
    <property type="protein sequence ID" value="CEK79960.1"/>
    <property type="molecule type" value="Transcribed_RNA"/>
</dbReference>
<proteinExistence type="predicted"/>
<dbReference type="InterPro" id="IPR029241">
    <property type="entry name" value="TSGA13"/>
</dbReference>
<feature type="compositionally biased region" description="Basic and acidic residues" evidence="1">
    <location>
        <begin position="77"/>
        <end position="91"/>
    </location>
</feature>
<dbReference type="PANTHER" id="PTHR37352">
    <property type="entry name" value="TESTIS-SPECIFIC GENE 13 PROTEIN"/>
    <property type="match status" value="1"/>
</dbReference>
<gene>
    <name evidence="2" type="primary">ORF118344</name>
</gene>
<protein>
    <submittedName>
        <fullName evidence="2">Uncharacterized protein</fullName>
    </submittedName>
</protein>
<dbReference type="PANTHER" id="PTHR37352:SF1">
    <property type="entry name" value="TESTIS-SPECIFIC GENE 13 PROTEIN"/>
    <property type="match status" value="1"/>
</dbReference>
<feature type="non-terminal residue" evidence="2">
    <location>
        <position position="1"/>
    </location>
</feature>
<name>A0A0B7AJ88_9EUPU</name>
<feature type="compositionally biased region" description="Basic and acidic residues" evidence="1">
    <location>
        <begin position="382"/>
        <end position="397"/>
    </location>
</feature>
<dbReference type="AlphaFoldDB" id="A0A0B7AJ88"/>
<reference evidence="2" key="1">
    <citation type="submission" date="2014-12" db="EMBL/GenBank/DDBJ databases">
        <title>Insight into the proteome of Arion vulgaris.</title>
        <authorList>
            <person name="Aradska J."/>
            <person name="Bulat T."/>
            <person name="Smidak R."/>
            <person name="Sarate P."/>
            <person name="Gangsoo J."/>
            <person name="Sialana F."/>
            <person name="Bilban M."/>
            <person name="Lubec G."/>
        </authorList>
    </citation>
    <scope>NUCLEOTIDE SEQUENCE</scope>
    <source>
        <tissue evidence="2">Skin</tissue>
    </source>
</reference>
<feature type="region of interest" description="Disordered" evidence="1">
    <location>
        <begin position="46"/>
        <end position="91"/>
    </location>
</feature>
<organism evidence="2">
    <name type="scientific">Arion vulgaris</name>
    <dbReference type="NCBI Taxonomy" id="1028688"/>
    <lineage>
        <taxon>Eukaryota</taxon>
        <taxon>Metazoa</taxon>
        <taxon>Spiralia</taxon>
        <taxon>Lophotrochozoa</taxon>
        <taxon>Mollusca</taxon>
        <taxon>Gastropoda</taxon>
        <taxon>Heterobranchia</taxon>
        <taxon>Euthyneura</taxon>
        <taxon>Panpulmonata</taxon>
        <taxon>Eupulmonata</taxon>
        <taxon>Stylommatophora</taxon>
        <taxon>Helicina</taxon>
        <taxon>Arionoidea</taxon>
        <taxon>Arionidae</taxon>
        <taxon>Arion</taxon>
    </lineage>
</organism>
<accession>A0A0B7AJ88</accession>
<evidence type="ECO:0000256" key="1">
    <source>
        <dbReference type="SAM" id="MobiDB-lite"/>
    </source>
</evidence>
<feature type="region of interest" description="Disordered" evidence="1">
    <location>
        <begin position="370"/>
        <end position="397"/>
    </location>
</feature>